<feature type="domain" description="PIN-like" evidence="1">
    <location>
        <begin position="7"/>
        <end position="107"/>
    </location>
</feature>
<organism evidence="2 3">
    <name type="scientific">Noviluteimonas caseinilytica</name>
    <dbReference type="NCBI Taxonomy" id="2675101"/>
    <lineage>
        <taxon>Bacteria</taxon>
        <taxon>Pseudomonadati</taxon>
        <taxon>Pseudomonadota</taxon>
        <taxon>Gammaproteobacteria</taxon>
        <taxon>Lysobacterales</taxon>
        <taxon>Lysobacteraceae</taxon>
        <taxon>Noviluteimonas</taxon>
    </lineage>
</organism>
<protein>
    <recommendedName>
        <fullName evidence="1">PIN-like domain-containing protein</fullName>
    </recommendedName>
</protein>
<sequence length="229" mass="24000">MPRHYILVDFENVQPASLGALKAGDAYIKVFAGQHQTRVDLGLAQALQPFGTHAEYIQITGSGKDALDFHIAFYIGRLSAEHPGATFTIVSRDTGFDPLVKHTAKLGIACKRVATIPGANVPKLPSAKADAAPVVAATKTAKPAKPAKATKKTTKVAKAAPHPRLAKVLERLAGMKTARPATLKSLRSTLKSFAPPFAEDELDGILAALQAHGAIAIAGTKVTYALPAA</sequence>
<proteinExistence type="predicted"/>
<dbReference type="RefSeq" id="WP_213437349.1">
    <property type="nucleotide sequence ID" value="NZ_AP024545.1"/>
</dbReference>
<evidence type="ECO:0000259" key="1">
    <source>
        <dbReference type="Pfam" id="PF18475"/>
    </source>
</evidence>
<keyword evidence="3" id="KW-1185">Reference proteome</keyword>
<dbReference type="EMBL" id="AP024545">
    <property type="protein sequence ID" value="BCT92511.1"/>
    <property type="molecule type" value="Genomic_DNA"/>
</dbReference>
<name>A0ABM7Q590_9GAMM</name>
<gene>
    <name evidence="2" type="ORF">LYSCAS_15350</name>
</gene>
<accession>A0ABM7Q590</accession>
<reference evidence="2 3" key="1">
    <citation type="submission" date="2021-03" db="EMBL/GenBank/DDBJ databases">
        <title>Complete Genome Sequences of Two Lysobacter Strains Isolated from Sea Water (Lysobacter caseinilyticus) and Soil (Lysobacter helvus) in South Korea.</title>
        <authorList>
            <person name="Watanabe Y."/>
            <person name="Arakawa K."/>
        </authorList>
    </citation>
    <scope>NUCLEOTIDE SEQUENCE [LARGE SCALE GENOMIC DNA]</scope>
    <source>
        <strain evidence="2 3">KVB24</strain>
    </source>
</reference>
<dbReference type="Pfam" id="PF18475">
    <property type="entry name" value="PIN7"/>
    <property type="match status" value="1"/>
</dbReference>
<evidence type="ECO:0000313" key="3">
    <source>
        <dbReference type="Proteomes" id="UP000681317"/>
    </source>
</evidence>
<evidence type="ECO:0000313" key="2">
    <source>
        <dbReference type="EMBL" id="BCT92511.1"/>
    </source>
</evidence>
<dbReference type="InterPro" id="IPR041494">
    <property type="entry name" value="PIN7"/>
</dbReference>
<dbReference type="Proteomes" id="UP000681317">
    <property type="component" value="Chromosome"/>
</dbReference>